<evidence type="ECO:0000256" key="4">
    <source>
        <dbReference type="ARBA" id="ARBA00022989"/>
    </source>
</evidence>
<gene>
    <name evidence="9" type="primary">secE</name>
    <name evidence="9" type="ORF">MSIBF_A1890010</name>
</gene>
<keyword evidence="5" id="KW-0811">Translocation</keyword>
<evidence type="ECO:0000313" key="9">
    <source>
        <dbReference type="EMBL" id="CEG12041.1"/>
    </source>
</evidence>
<accession>A0A098E950</accession>
<dbReference type="GO" id="GO:0012505">
    <property type="term" value="C:endomembrane system"/>
    <property type="evidence" value="ECO:0007669"/>
    <property type="project" value="UniProtKB-SubCell"/>
</dbReference>
<dbReference type="InterPro" id="IPR001901">
    <property type="entry name" value="Translocase_SecE/Sec61-g"/>
</dbReference>
<sequence length="67" mass="7846">MDVKEKLAKFTETLKFWSKETLRILLHTRKPKRSEFDEVARITGLGTILFGLVGFIIFFISQLIRMS</sequence>
<dbReference type="GO" id="GO:0006605">
    <property type="term" value="P:protein targeting"/>
    <property type="evidence" value="ECO:0007669"/>
    <property type="project" value="InterPro"/>
</dbReference>
<keyword evidence="2 8" id="KW-0812">Transmembrane</keyword>
<feature type="transmembrane region" description="Helical" evidence="8">
    <location>
        <begin position="39"/>
        <end position="64"/>
    </location>
</feature>
<evidence type="ECO:0000256" key="3">
    <source>
        <dbReference type="ARBA" id="ARBA00022927"/>
    </source>
</evidence>
<dbReference type="GO" id="GO:0016020">
    <property type="term" value="C:membrane"/>
    <property type="evidence" value="ECO:0007669"/>
    <property type="project" value="InterPro"/>
</dbReference>
<dbReference type="InterPro" id="IPR008158">
    <property type="entry name" value="Translocase_Sec61-g"/>
</dbReference>
<dbReference type="Gene3D" id="1.20.5.820">
    <property type="entry name" value="Preprotein translocase SecE subunit"/>
    <property type="match status" value="1"/>
</dbReference>
<evidence type="ECO:0000256" key="1">
    <source>
        <dbReference type="ARBA" id="ARBA00022448"/>
    </source>
</evidence>
<dbReference type="GO" id="GO:0008320">
    <property type="term" value="F:protein transmembrane transporter activity"/>
    <property type="evidence" value="ECO:0007669"/>
    <property type="project" value="InterPro"/>
</dbReference>
<dbReference type="HAMAP" id="MF_00422">
    <property type="entry name" value="SecE"/>
    <property type="match status" value="1"/>
</dbReference>
<organism evidence="9">
    <name type="scientific">groundwater metagenome</name>
    <dbReference type="NCBI Taxonomy" id="717931"/>
    <lineage>
        <taxon>unclassified sequences</taxon>
        <taxon>metagenomes</taxon>
        <taxon>ecological metagenomes</taxon>
    </lineage>
</organism>
<dbReference type="EMBL" id="CCXY01000100">
    <property type="protein sequence ID" value="CEG12041.1"/>
    <property type="molecule type" value="Genomic_DNA"/>
</dbReference>
<keyword evidence="1" id="KW-0813">Transport</keyword>
<name>A0A098E950_9ZZZZ</name>
<evidence type="ECO:0000256" key="2">
    <source>
        <dbReference type="ARBA" id="ARBA00022692"/>
    </source>
</evidence>
<comment type="subcellular location">
    <subcellularLocation>
        <location evidence="7">Endomembrane system</location>
        <topology evidence="7">Single-pass membrane protein</topology>
    </subcellularLocation>
</comment>
<keyword evidence="3" id="KW-0653">Protein transport</keyword>
<dbReference type="NCBIfam" id="TIGR00327">
    <property type="entry name" value="secE_euk_arch"/>
    <property type="match status" value="1"/>
</dbReference>
<protein>
    <submittedName>
        <fullName evidence="9">Preprotein translocase subunit SecE</fullName>
    </submittedName>
</protein>
<evidence type="ECO:0000256" key="7">
    <source>
        <dbReference type="ARBA" id="ARBA00037847"/>
    </source>
</evidence>
<dbReference type="InterPro" id="IPR023391">
    <property type="entry name" value="Prot_translocase_SecE_dom_sf"/>
</dbReference>
<dbReference type="SUPFAM" id="SSF103456">
    <property type="entry name" value="Preprotein translocase SecE subunit"/>
    <property type="match status" value="1"/>
</dbReference>
<evidence type="ECO:0000256" key="8">
    <source>
        <dbReference type="SAM" id="Phobius"/>
    </source>
</evidence>
<reference evidence="9" key="1">
    <citation type="submission" date="2014-09" db="EMBL/GenBank/DDBJ databases">
        <authorList>
            <person name="Probst J Alexander"/>
        </authorList>
    </citation>
    <scope>NUCLEOTIDE SEQUENCE</scope>
</reference>
<dbReference type="GO" id="GO:0006886">
    <property type="term" value="P:intracellular protein transport"/>
    <property type="evidence" value="ECO:0007669"/>
    <property type="project" value="InterPro"/>
</dbReference>
<evidence type="ECO:0000256" key="6">
    <source>
        <dbReference type="ARBA" id="ARBA00023136"/>
    </source>
</evidence>
<evidence type="ECO:0000256" key="5">
    <source>
        <dbReference type="ARBA" id="ARBA00023010"/>
    </source>
</evidence>
<keyword evidence="6 8" id="KW-0472">Membrane</keyword>
<proteinExistence type="inferred from homology"/>
<keyword evidence="4 8" id="KW-1133">Transmembrane helix</keyword>
<dbReference type="AlphaFoldDB" id="A0A098E950"/>